<evidence type="ECO:0000313" key="3">
    <source>
        <dbReference type="Proteomes" id="UP001349994"/>
    </source>
</evidence>
<gene>
    <name evidence="2" type="ORF">VIN30_04690</name>
</gene>
<keyword evidence="3" id="KW-1185">Reference proteome</keyword>
<keyword evidence="2" id="KW-0067">ATP-binding</keyword>
<keyword evidence="2" id="KW-0547">Nucleotide-binding</keyword>
<dbReference type="EMBL" id="JAYMFF010000007">
    <property type="protein sequence ID" value="MEC4175740.1"/>
    <property type="molecule type" value="Genomic_DNA"/>
</dbReference>
<dbReference type="Gene3D" id="3.40.50.300">
    <property type="entry name" value="P-loop containing nucleotide triphosphate hydrolases"/>
    <property type="match status" value="2"/>
</dbReference>
<dbReference type="PANTHER" id="PTHR43581">
    <property type="entry name" value="ATP/GTP PHOSPHATASE"/>
    <property type="match status" value="1"/>
</dbReference>
<dbReference type="RefSeq" id="WP_338209684.1">
    <property type="nucleotide sequence ID" value="NZ_JAYMFF010000007.1"/>
</dbReference>
<reference evidence="2 3" key="1">
    <citation type="submission" date="2024-01" db="EMBL/GenBank/DDBJ databases">
        <title>novel species in genus Adlercreutzia.</title>
        <authorList>
            <person name="Liu X."/>
        </authorList>
    </citation>
    <scope>NUCLEOTIDE SEQUENCE [LARGE SCALE GENOMIC DNA]</scope>
    <source>
        <strain evidence="2 3">R7</strain>
    </source>
</reference>
<sequence>MGLTSVSVGGMRNLGFTRLELEGITAIISANNYGKTNLMEALRFAVSFITASPKDRLSMMSYTRYIPLVTALQNQEFSFEVELDEPSLGRYRYIRYGFSFAWLRDDGTGRRITHESIEIKASKTGKWTNYLKRKEGKYKKTYDTRSFSTVVLDDAQLAIDVLTSFENIDINPAIRKIQNMAFVMFDAIDAQDKFSSVPIEFEGEPATEGGIALNDDDLPRALYRLRQCNEDRYGDFLAAVYTLFPTFDSFSVDAYKLQEEVHEQLLKSLGSQEGEGGIPFRIRDELYRVTVKDTHLNQPVDIRRMSTGTKRIVWLVANTILASLSHAEMVGIEELETSIHPQLMKVLLEILDENKGDTRLLVSSHSPALIQYLKPTQIYVGVPNEEGVASFKRIRSKSIAKLTARAYDMGLGIGEYLFELMSSGERGSRELLSYLEA</sequence>
<evidence type="ECO:0000259" key="1">
    <source>
        <dbReference type="Pfam" id="PF13304"/>
    </source>
</evidence>
<feature type="domain" description="ATPase AAA-type core" evidence="1">
    <location>
        <begin position="297"/>
        <end position="370"/>
    </location>
</feature>
<name>A0ABU6IH33_9ACTN</name>
<dbReference type="SUPFAM" id="SSF52540">
    <property type="entry name" value="P-loop containing nucleoside triphosphate hydrolases"/>
    <property type="match status" value="1"/>
</dbReference>
<dbReference type="PANTHER" id="PTHR43581:SF4">
    <property type="entry name" value="ATP_GTP PHOSPHATASE"/>
    <property type="match status" value="1"/>
</dbReference>
<evidence type="ECO:0000313" key="2">
    <source>
        <dbReference type="EMBL" id="MEC4175740.1"/>
    </source>
</evidence>
<dbReference type="InterPro" id="IPR014555">
    <property type="entry name" value="RecF-like"/>
</dbReference>
<proteinExistence type="predicted"/>
<dbReference type="InterPro" id="IPR051396">
    <property type="entry name" value="Bact_Antivir_Def_Nuclease"/>
</dbReference>
<dbReference type="InterPro" id="IPR003959">
    <property type="entry name" value="ATPase_AAA_core"/>
</dbReference>
<dbReference type="Proteomes" id="UP001349994">
    <property type="component" value="Unassembled WGS sequence"/>
</dbReference>
<dbReference type="GO" id="GO:0005524">
    <property type="term" value="F:ATP binding"/>
    <property type="evidence" value="ECO:0007669"/>
    <property type="project" value="UniProtKB-KW"/>
</dbReference>
<dbReference type="InterPro" id="IPR027417">
    <property type="entry name" value="P-loop_NTPase"/>
</dbReference>
<protein>
    <submittedName>
        <fullName evidence="2">ATP-binding protein</fullName>
    </submittedName>
</protein>
<accession>A0ABU6IH33</accession>
<dbReference type="PIRSF" id="PIRSF029347">
    <property type="entry name" value="RecF"/>
    <property type="match status" value="1"/>
</dbReference>
<organism evidence="2 3">
    <name type="scientific">Adlercreutzia wanghongyangiae</name>
    <dbReference type="NCBI Taxonomy" id="3111451"/>
    <lineage>
        <taxon>Bacteria</taxon>
        <taxon>Bacillati</taxon>
        <taxon>Actinomycetota</taxon>
        <taxon>Coriobacteriia</taxon>
        <taxon>Eggerthellales</taxon>
        <taxon>Eggerthellaceae</taxon>
        <taxon>Adlercreutzia</taxon>
    </lineage>
</organism>
<comment type="caution">
    <text evidence="2">The sequence shown here is derived from an EMBL/GenBank/DDBJ whole genome shotgun (WGS) entry which is preliminary data.</text>
</comment>
<dbReference type="Pfam" id="PF13304">
    <property type="entry name" value="AAA_21"/>
    <property type="match status" value="1"/>
</dbReference>